<sequence length="193" mass="20941">MAVTVSFNATAQTVDGETMTFTDQTSYSDPARNELALIMRVYHLNQDLTATRKEFNTYDPTTVSTWTLSVDQTVDGISPIDGVHKLVLFALDASLYEGISGGKFQIDGADEDSYTDAELTALSEDTATAYALPLPKLHQEANDILLSLSDHDVDLDIPALSYQVAPILTKIMAAQSLAQTGKYSSAARVIEIE</sequence>
<gene>
    <name evidence="1" type="ORF">AWW68_19570</name>
</gene>
<dbReference type="Proteomes" id="UP000075606">
    <property type="component" value="Unassembled WGS sequence"/>
</dbReference>
<reference evidence="1 2" key="1">
    <citation type="submission" date="2016-01" db="EMBL/GenBank/DDBJ databases">
        <title>Genome sequencing of Roseivirga spongicola UST030701-084.</title>
        <authorList>
            <person name="Selvaratnam C."/>
            <person name="Thevarajoo S."/>
            <person name="Goh K.M."/>
            <person name="Ee R."/>
            <person name="Chan K.-G."/>
            <person name="Chong C.S."/>
        </authorList>
    </citation>
    <scope>NUCLEOTIDE SEQUENCE [LARGE SCALE GENOMIC DNA]</scope>
    <source>
        <strain evidence="1 2">UST030701-084</strain>
    </source>
</reference>
<organism evidence="1 2">
    <name type="scientific">Roseivirga spongicola</name>
    <dbReference type="NCBI Taxonomy" id="333140"/>
    <lineage>
        <taxon>Bacteria</taxon>
        <taxon>Pseudomonadati</taxon>
        <taxon>Bacteroidota</taxon>
        <taxon>Cytophagia</taxon>
        <taxon>Cytophagales</taxon>
        <taxon>Roseivirgaceae</taxon>
        <taxon>Roseivirga</taxon>
    </lineage>
</organism>
<comment type="caution">
    <text evidence="1">The sequence shown here is derived from an EMBL/GenBank/DDBJ whole genome shotgun (WGS) entry which is preliminary data.</text>
</comment>
<proteinExistence type="predicted"/>
<dbReference type="STRING" id="333140.AWW68_19570"/>
<evidence type="ECO:0000313" key="2">
    <source>
        <dbReference type="Proteomes" id="UP000075606"/>
    </source>
</evidence>
<accession>A0A150XCH3</accession>
<protein>
    <submittedName>
        <fullName evidence="1">Uncharacterized protein</fullName>
    </submittedName>
</protein>
<dbReference type="RefSeq" id="WP_068218987.1">
    <property type="nucleotide sequence ID" value="NZ_LRPC01000007.1"/>
</dbReference>
<name>A0A150XCH3_9BACT</name>
<evidence type="ECO:0000313" key="1">
    <source>
        <dbReference type="EMBL" id="KYG76390.1"/>
    </source>
</evidence>
<dbReference type="AlphaFoldDB" id="A0A150XCH3"/>
<dbReference type="EMBL" id="LRPC01000007">
    <property type="protein sequence ID" value="KYG76390.1"/>
    <property type="molecule type" value="Genomic_DNA"/>
</dbReference>
<keyword evidence="2" id="KW-1185">Reference proteome</keyword>